<proteinExistence type="predicted"/>
<dbReference type="PANTHER" id="PTHR33156">
    <property type="entry name" value="OS02G0230000 PROTEIN"/>
    <property type="match status" value="1"/>
</dbReference>
<protein>
    <recommendedName>
        <fullName evidence="3">Protein NUCLEAR FUSION DEFECTIVE 6, chloroplastic/mitochondrial-like</fullName>
    </recommendedName>
</protein>
<keyword evidence="2" id="KW-1185">Reference proteome</keyword>
<dbReference type="AlphaFoldDB" id="A0A7J6V1E1"/>
<evidence type="ECO:0000313" key="2">
    <source>
        <dbReference type="Proteomes" id="UP000554482"/>
    </source>
</evidence>
<dbReference type="GO" id="GO:0005739">
    <property type="term" value="C:mitochondrion"/>
    <property type="evidence" value="ECO:0007669"/>
    <property type="project" value="TreeGrafter"/>
</dbReference>
<dbReference type="EMBL" id="JABWDY010039963">
    <property type="protein sequence ID" value="KAF5178518.1"/>
    <property type="molecule type" value="Genomic_DNA"/>
</dbReference>
<dbReference type="InterPro" id="IPR043459">
    <property type="entry name" value="NFD6/NOXY2-like"/>
</dbReference>
<name>A0A7J6V1E1_THATH</name>
<accession>A0A7J6V1E1</accession>
<reference evidence="1 2" key="1">
    <citation type="submission" date="2020-06" db="EMBL/GenBank/DDBJ databases">
        <title>Transcriptomic and genomic resources for Thalictrum thalictroides and T. hernandezii: Facilitating candidate gene discovery in an emerging model plant lineage.</title>
        <authorList>
            <person name="Arias T."/>
            <person name="Riano-Pachon D.M."/>
            <person name="Di Stilio V.S."/>
        </authorList>
    </citation>
    <scope>NUCLEOTIDE SEQUENCE [LARGE SCALE GENOMIC DNA]</scope>
    <source>
        <strain evidence="2">cv. WT478/WT964</strain>
        <tissue evidence="1">Leaves</tissue>
    </source>
</reference>
<evidence type="ECO:0000313" key="1">
    <source>
        <dbReference type="EMBL" id="KAF5178518.1"/>
    </source>
</evidence>
<dbReference type="OrthoDB" id="736963at2759"/>
<evidence type="ECO:0008006" key="3">
    <source>
        <dbReference type="Google" id="ProtNLM"/>
    </source>
</evidence>
<gene>
    <name evidence="1" type="ORF">FRX31_031898</name>
</gene>
<dbReference type="Proteomes" id="UP000554482">
    <property type="component" value="Unassembled WGS sequence"/>
</dbReference>
<sequence>MAIATSCARSFLRSTKAASSRIASEAKATRSSFSSTFRIPKQNLPSTIRIFRSPVELSCRLESLLPFHTATASALLTSMLSVSRPGYGWLPEVVREQLAL</sequence>
<organism evidence="1 2">
    <name type="scientific">Thalictrum thalictroides</name>
    <name type="common">Rue-anemone</name>
    <name type="synonym">Anemone thalictroides</name>
    <dbReference type="NCBI Taxonomy" id="46969"/>
    <lineage>
        <taxon>Eukaryota</taxon>
        <taxon>Viridiplantae</taxon>
        <taxon>Streptophyta</taxon>
        <taxon>Embryophyta</taxon>
        <taxon>Tracheophyta</taxon>
        <taxon>Spermatophyta</taxon>
        <taxon>Magnoliopsida</taxon>
        <taxon>Ranunculales</taxon>
        <taxon>Ranunculaceae</taxon>
        <taxon>Thalictroideae</taxon>
        <taxon>Thalictrum</taxon>
    </lineage>
</organism>
<dbReference type="PANTHER" id="PTHR33156:SF59">
    <property type="entry name" value="PROTEIN NUCLEAR FUSION DEFECTIVE 6, CHLOROPLASTIC_MITOCHONDRIAL-LIKE"/>
    <property type="match status" value="1"/>
</dbReference>
<comment type="caution">
    <text evidence="1">The sequence shown here is derived from an EMBL/GenBank/DDBJ whole genome shotgun (WGS) entry which is preliminary data.</text>
</comment>